<dbReference type="AlphaFoldDB" id="A0A1X2IUF2"/>
<keyword evidence="7" id="KW-1185">Reference proteome</keyword>
<dbReference type="PANTHER" id="PTHR14577:SF0">
    <property type="entry name" value="NUCLEOLAR PROTEIN 12"/>
    <property type="match status" value="1"/>
</dbReference>
<dbReference type="Proteomes" id="UP000193560">
    <property type="component" value="Unassembled WGS sequence"/>
</dbReference>
<dbReference type="GO" id="GO:0005730">
    <property type="term" value="C:nucleolus"/>
    <property type="evidence" value="ECO:0007669"/>
    <property type="project" value="UniProtKB-SubCell"/>
</dbReference>
<keyword evidence="4" id="KW-0539">Nucleus</keyword>
<comment type="subcellular location">
    <subcellularLocation>
        <location evidence="1">Nucleus</location>
        <location evidence="1">Nucleolus</location>
    </subcellularLocation>
</comment>
<evidence type="ECO:0000313" key="6">
    <source>
        <dbReference type="EMBL" id="ORZ21593.1"/>
    </source>
</evidence>
<comment type="caution">
    <text evidence="6">The sequence shown here is derived from an EMBL/GenBank/DDBJ whole genome shotgun (WGS) entry which is preliminary data.</text>
</comment>
<dbReference type="Pfam" id="PF09805">
    <property type="entry name" value="Nop25"/>
    <property type="match status" value="1"/>
</dbReference>
<evidence type="ECO:0000256" key="4">
    <source>
        <dbReference type="ARBA" id="ARBA00023242"/>
    </source>
</evidence>
<protein>
    <submittedName>
        <fullName evidence="6">Nucleolar protein 12</fullName>
    </submittedName>
</protein>
<keyword evidence="3 5" id="KW-0175">Coiled coil</keyword>
<sequence>MKMKNTDILSAGSKVYEKKRRMKKETVEAIDFDFDKRQEFLTGFHKRKLERKQASRDKYKEKERQERIKFRAENKAERQREVNNRLAEVAAALKGKENNTQ</sequence>
<dbReference type="OrthoDB" id="551633at2759"/>
<dbReference type="STRING" id="90262.A0A1X2IUF2"/>
<gene>
    <name evidence="6" type="ORF">BCR42DRAFT_321163</name>
</gene>
<dbReference type="InterPro" id="IPR019186">
    <property type="entry name" value="Nucleolar_protein_12"/>
</dbReference>
<comment type="similarity">
    <text evidence="2">Belongs to the RRP17 family.</text>
</comment>
<name>A0A1X2IUF2_9FUNG</name>
<dbReference type="EMBL" id="MCGE01000005">
    <property type="protein sequence ID" value="ORZ21593.1"/>
    <property type="molecule type" value="Genomic_DNA"/>
</dbReference>
<reference evidence="6 7" key="1">
    <citation type="submission" date="2016-07" db="EMBL/GenBank/DDBJ databases">
        <title>Pervasive Adenine N6-methylation of Active Genes in Fungi.</title>
        <authorList>
            <consortium name="DOE Joint Genome Institute"/>
            <person name="Mondo S.J."/>
            <person name="Dannebaum R.O."/>
            <person name="Kuo R.C."/>
            <person name="Labutti K."/>
            <person name="Haridas S."/>
            <person name="Kuo A."/>
            <person name="Salamov A."/>
            <person name="Ahrendt S.R."/>
            <person name="Lipzen A."/>
            <person name="Sullivan W."/>
            <person name="Andreopoulos W.B."/>
            <person name="Clum A."/>
            <person name="Lindquist E."/>
            <person name="Daum C."/>
            <person name="Ramamoorthy G.K."/>
            <person name="Gryganskyi A."/>
            <person name="Culley D."/>
            <person name="Magnuson J.K."/>
            <person name="James T.Y."/>
            <person name="O'Malley M.A."/>
            <person name="Stajich J.E."/>
            <person name="Spatafora J.W."/>
            <person name="Visel A."/>
            <person name="Grigoriev I.V."/>
        </authorList>
    </citation>
    <scope>NUCLEOTIDE SEQUENCE [LARGE SCALE GENOMIC DNA]</scope>
    <source>
        <strain evidence="6 7">NRRL 1336</strain>
    </source>
</reference>
<evidence type="ECO:0000313" key="7">
    <source>
        <dbReference type="Proteomes" id="UP000193560"/>
    </source>
</evidence>
<evidence type="ECO:0000256" key="1">
    <source>
        <dbReference type="ARBA" id="ARBA00004604"/>
    </source>
</evidence>
<evidence type="ECO:0000256" key="5">
    <source>
        <dbReference type="SAM" id="Coils"/>
    </source>
</evidence>
<evidence type="ECO:0000256" key="2">
    <source>
        <dbReference type="ARBA" id="ARBA00007175"/>
    </source>
</evidence>
<proteinExistence type="inferred from homology"/>
<organism evidence="6 7">
    <name type="scientific">Absidia repens</name>
    <dbReference type="NCBI Taxonomy" id="90262"/>
    <lineage>
        <taxon>Eukaryota</taxon>
        <taxon>Fungi</taxon>
        <taxon>Fungi incertae sedis</taxon>
        <taxon>Mucoromycota</taxon>
        <taxon>Mucoromycotina</taxon>
        <taxon>Mucoromycetes</taxon>
        <taxon>Mucorales</taxon>
        <taxon>Cunninghamellaceae</taxon>
        <taxon>Absidia</taxon>
    </lineage>
</organism>
<accession>A0A1X2IUF2</accession>
<evidence type="ECO:0000256" key="3">
    <source>
        <dbReference type="ARBA" id="ARBA00023054"/>
    </source>
</evidence>
<feature type="coiled-coil region" evidence="5">
    <location>
        <begin position="45"/>
        <end position="80"/>
    </location>
</feature>
<dbReference type="GO" id="GO:0019843">
    <property type="term" value="F:rRNA binding"/>
    <property type="evidence" value="ECO:0007669"/>
    <property type="project" value="TreeGrafter"/>
</dbReference>
<dbReference type="PANTHER" id="PTHR14577">
    <property type="entry name" value="NUCLEOLAR PROTEIN 12"/>
    <property type="match status" value="1"/>
</dbReference>